<dbReference type="Pfam" id="PF01546">
    <property type="entry name" value="Peptidase_M20"/>
    <property type="match status" value="1"/>
</dbReference>
<gene>
    <name evidence="4" type="ORF">BCV71DRAFT_272421</name>
</gene>
<dbReference type="Pfam" id="PF07687">
    <property type="entry name" value="M20_dimer"/>
    <property type="match status" value="1"/>
</dbReference>
<sequence>MSSQVQQSITETIKHLDKELRDISLKIHDDPELGNQEFHAHELLTDYLEKKGFKVTRNAAGLSTAFIAEFSNSKSGRRVGFCCEYDALPGIGHGCGHNLISIQGLACAISIKTLMEQDLVKGSVVLFGTPAEETTSGKLNFVKEGVVQDKVDFAMMLHPFAKDGLYPNMLALDSLDVEFFGKASHAGMAPWEGINALDALMQAFDNIGMLRQQTLPTNRIHGIITKGGDAANVIPAYASAKFYARSLTKNQLAELKPKVENCFKAAALATGCQIKLSWGPLGPIDDVFMNDTLTAVYKTYMEDEGVSYLPRTEEEKITSGSTDMGNFSYVVPSIHPAFGICTDASNHSKEFAAAARTEIAHKRTLTAAKCLSFTAADVLLKDELYDQVVKDFKKGKAQ</sequence>
<name>A0A0A1N6Q4_RHIZD</name>
<dbReference type="Gene3D" id="3.30.70.360">
    <property type="match status" value="1"/>
</dbReference>
<evidence type="ECO:0000313" key="5">
    <source>
        <dbReference type="Proteomes" id="UP000242381"/>
    </source>
</evidence>
<feature type="domain" description="Peptidase M20 dimerisation" evidence="3">
    <location>
        <begin position="174"/>
        <end position="267"/>
    </location>
</feature>
<dbReference type="PIRSF" id="PIRSF037226">
    <property type="entry name" value="Amidohydrolase_ACY1L2_prd"/>
    <property type="match status" value="1"/>
</dbReference>
<dbReference type="Gene3D" id="3.40.630.10">
    <property type="entry name" value="Zn peptidases"/>
    <property type="match status" value="1"/>
</dbReference>
<dbReference type="PANTHER" id="PTHR30575">
    <property type="entry name" value="PEPTIDASE M20"/>
    <property type="match status" value="1"/>
</dbReference>
<dbReference type="CDD" id="cd05672">
    <property type="entry name" value="M20_ACY1L2-like"/>
    <property type="match status" value="1"/>
</dbReference>
<dbReference type="GO" id="GO:0016805">
    <property type="term" value="F:dipeptidase activity"/>
    <property type="evidence" value="ECO:0007669"/>
    <property type="project" value="InterPro"/>
</dbReference>
<dbReference type="InterPro" id="IPR002933">
    <property type="entry name" value="Peptidase_M20"/>
</dbReference>
<protein>
    <recommendedName>
        <fullName evidence="2">Peptidase M20 domain-containing protein 2</fullName>
    </recommendedName>
</protein>
<accession>A0A0A1N6Q4</accession>
<evidence type="ECO:0000256" key="2">
    <source>
        <dbReference type="PIRNR" id="PIRNR037226"/>
    </source>
</evidence>
<dbReference type="InterPro" id="IPR017439">
    <property type="entry name" value="Amidohydrolase"/>
</dbReference>
<proteinExistence type="inferred from homology"/>
<dbReference type="NCBIfam" id="TIGR01891">
    <property type="entry name" value="amidohydrolases"/>
    <property type="match status" value="1"/>
</dbReference>
<dbReference type="InterPro" id="IPR017144">
    <property type="entry name" value="Xaa-Arg_dipeptidase"/>
</dbReference>
<dbReference type="InterPro" id="IPR011650">
    <property type="entry name" value="Peptidase_M20_dimer"/>
</dbReference>
<comment type="similarity">
    <text evidence="1 2">Belongs to the peptidase M20A family.</text>
</comment>
<evidence type="ECO:0000256" key="1">
    <source>
        <dbReference type="ARBA" id="ARBA00006247"/>
    </source>
</evidence>
<dbReference type="InterPro" id="IPR052030">
    <property type="entry name" value="Peptidase_M20/M20A_hydrolases"/>
</dbReference>
<dbReference type="EMBL" id="KV921271">
    <property type="protein sequence ID" value="ORE22024.1"/>
    <property type="molecule type" value="Genomic_DNA"/>
</dbReference>
<dbReference type="InterPro" id="IPR036264">
    <property type="entry name" value="Bact_exopeptidase_dim_dom"/>
</dbReference>
<organism evidence="4 5">
    <name type="scientific">Rhizopus microsporus</name>
    <dbReference type="NCBI Taxonomy" id="58291"/>
    <lineage>
        <taxon>Eukaryota</taxon>
        <taxon>Fungi</taxon>
        <taxon>Fungi incertae sedis</taxon>
        <taxon>Mucoromycota</taxon>
        <taxon>Mucoromycotina</taxon>
        <taxon>Mucoromycetes</taxon>
        <taxon>Mucorales</taxon>
        <taxon>Mucorineae</taxon>
        <taxon>Rhizopodaceae</taxon>
        <taxon>Rhizopus</taxon>
    </lineage>
</organism>
<reference evidence="4 5" key="1">
    <citation type="journal article" date="2016" name="Proc. Natl. Acad. Sci. U.S.A.">
        <title>Lipid metabolic changes in an early divergent fungus govern the establishment of a mutualistic symbiosis with endobacteria.</title>
        <authorList>
            <person name="Lastovetsky O.A."/>
            <person name="Gaspar M.L."/>
            <person name="Mondo S.J."/>
            <person name="LaButti K.M."/>
            <person name="Sandor L."/>
            <person name="Grigoriev I.V."/>
            <person name="Henry S.A."/>
            <person name="Pawlowska T.E."/>
        </authorList>
    </citation>
    <scope>NUCLEOTIDE SEQUENCE [LARGE SCALE GENOMIC DNA]</scope>
    <source>
        <strain evidence="4 5">ATCC 11559</strain>
    </source>
</reference>
<dbReference type="SUPFAM" id="SSF53187">
    <property type="entry name" value="Zn-dependent exopeptidases"/>
    <property type="match status" value="1"/>
</dbReference>
<dbReference type="Proteomes" id="UP000242381">
    <property type="component" value="Unassembled WGS sequence"/>
</dbReference>
<dbReference type="SUPFAM" id="SSF55031">
    <property type="entry name" value="Bacterial exopeptidase dimerisation domain"/>
    <property type="match status" value="1"/>
</dbReference>
<dbReference type="VEuPathDB" id="FungiDB:BCV72DRAFT_333134"/>
<dbReference type="PANTHER" id="PTHR30575:SF0">
    <property type="entry name" value="XAA-ARG DIPEPTIDASE"/>
    <property type="match status" value="1"/>
</dbReference>
<dbReference type="OMA" id="EWFALYE"/>
<evidence type="ECO:0000259" key="3">
    <source>
        <dbReference type="Pfam" id="PF07687"/>
    </source>
</evidence>
<dbReference type="AlphaFoldDB" id="A0A0A1N6Q4"/>
<evidence type="ECO:0000313" key="4">
    <source>
        <dbReference type="EMBL" id="ORE22024.1"/>
    </source>
</evidence>
<dbReference type="FunFam" id="3.30.70.360:FF:000004">
    <property type="entry name" value="Peptidase M20 domain-containing protein 2"/>
    <property type="match status" value="1"/>
</dbReference>